<name>A0A914RXD0_PAREQ</name>
<dbReference type="AlphaFoldDB" id="A0A914RXD0"/>
<accession>A0A914RXD0</accession>
<keyword evidence="1" id="KW-1185">Reference proteome</keyword>
<dbReference type="WBParaSite" id="PEQ_0000951401-mRNA-1">
    <property type="protein sequence ID" value="PEQ_0000951401-mRNA-1"/>
    <property type="gene ID" value="PEQ_0000951401"/>
</dbReference>
<evidence type="ECO:0000313" key="1">
    <source>
        <dbReference type="Proteomes" id="UP000887564"/>
    </source>
</evidence>
<protein>
    <submittedName>
        <fullName evidence="2">Uncharacterized protein</fullName>
    </submittedName>
</protein>
<dbReference type="Proteomes" id="UP000887564">
    <property type="component" value="Unplaced"/>
</dbReference>
<evidence type="ECO:0000313" key="2">
    <source>
        <dbReference type="WBParaSite" id="PEQ_0000951401-mRNA-1"/>
    </source>
</evidence>
<sequence>MNGSKFRTSDIMEKITTCTYLTGILRSSWSIHRSTTAHPRTKVANKGLFSISCRQWNMTAWQITSTHWILKPVLCSKEYMRRPKNFSEQSLLLFFREDIPILETFQWPSMRLPRVLKKPLFH</sequence>
<proteinExistence type="predicted"/>
<organism evidence="1 2">
    <name type="scientific">Parascaris equorum</name>
    <name type="common">Equine roundworm</name>
    <dbReference type="NCBI Taxonomy" id="6256"/>
    <lineage>
        <taxon>Eukaryota</taxon>
        <taxon>Metazoa</taxon>
        <taxon>Ecdysozoa</taxon>
        <taxon>Nematoda</taxon>
        <taxon>Chromadorea</taxon>
        <taxon>Rhabditida</taxon>
        <taxon>Spirurina</taxon>
        <taxon>Ascaridomorpha</taxon>
        <taxon>Ascaridoidea</taxon>
        <taxon>Ascarididae</taxon>
        <taxon>Parascaris</taxon>
    </lineage>
</organism>
<reference evidence="2" key="1">
    <citation type="submission" date="2022-11" db="UniProtKB">
        <authorList>
            <consortium name="WormBaseParasite"/>
        </authorList>
    </citation>
    <scope>IDENTIFICATION</scope>
</reference>